<reference evidence="1 2" key="1">
    <citation type="journal article" date="2017" name="Int. J. Food Microbiol.">
        <title>Investigating the biocontrol and anti-biofilm potential of a three phage cocktail against Cronobacter sakazakii in different brands of infant formula.</title>
        <authorList>
            <person name="Endersen L."/>
            <person name="Buttimer C."/>
            <person name="Nevin E."/>
            <person name="Coffey A."/>
            <person name="Neve H."/>
            <person name="Oliveira H."/>
            <person name="Lavigne R."/>
            <person name="O'Mahony J."/>
        </authorList>
    </citation>
    <scope>NUCLEOTIDE SEQUENCE [LARGE SCALE GENOMIC DNA]</scope>
</reference>
<gene>
    <name evidence="1" type="ORF">B_123</name>
</gene>
<evidence type="ECO:0000313" key="2">
    <source>
        <dbReference type="Proteomes" id="UP000223496"/>
    </source>
</evidence>
<keyword evidence="2" id="KW-1185">Reference proteome</keyword>
<proteinExistence type="predicted"/>
<sequence length="77" mass="8773">MKIYTVESLSEDYYTFSDLVGSTVSLERAIEMAKPFDWVSITECDGFTGERLRIVTLNNEKAIANATKENLQFEDVK</sequence>
<accession>A0A1W5N0D1</accession>
<dbReference type="EMBL" id="KX431559">
    <property type="protein sequence ID" value="AOG16249.1"/>
    <property type="molecule type" value="Genomic_DNA"/>
</dbReference>
<organism evidence="1 2">
    <name type="scientific">Cronobacter phage vB_CsaM_leB</name>
    <dbReference type="NCBI Taxonomy" id="1885242"/>
    <lineage>
        <taxon>Viruses</taxon>
        <taxon>Duplodnaviria</taxon>
        <taxon>Heunggongvirae</taxon>
        <taxon>Uroviricota</taxon>
        <taxon>Caudoviricetes</taxon>
        <taxon>Pantevenvirales</taxon>
        <taxon>Straboviridae</taxon>
        <taxon>Pseudotevenvirus</taxon>
        <taxon>Pseudotevenvirus leb</taxon>
    </lineage>
</organism>
<protein>
    <submittedName>
        <fullName evidence="1">Uncharacterized protein</fullName>
    </submittedName>
</protein>
<name>A0A1W5N0D1_9CAUD</name>
<dbReference type="Proteomes" id="UP000223496">
    <property type="component" value="Segment"/>
</dbReference>
<evidence type="ECO:0000313" key="1">
    <source>
        <dbReference type="EMBL" id="AOG16249.1"/>
    </source>
</evidence>